<evidence type="ECO:0000313" key="2">
    <source>
        <dbReference type="EMBL" id="GMI09252.1"/>
    </source>
</evidence>
<keyword evidence="3" id="KW-1185">Reference proteome</keyword>
<accession>A0A9W7FBS9</accession>
<dbReference type="GO" id="GO:0008146">
    <property type="term" value="F:sulfotransferase activity"/>
    <property type="evidence" value="ECO:0007669"/>
    <property type="project" value="InterPro"/>
</dbReference>
<dbReference type="Pfam" id="PF03567">
    <property type="entry name" value="Sulfotransfer_2"/>
    <property type="match status" value="1"/>
</dbReference>
<sequence length="360" mass="39841">MKSAWTPASLVGFLLILNCSTTLLLPALAQVCSSPETCTLASKITSCAHTFCMMSPCPDSEPSNTPTNFQNILSCIEASFAVMLDQQSFDASIVSASTEILRGGTQSSITSALTHSNPQTLMKVTSGDTQITFCTCLKCGSTSFFLALYNALHEDDFLVTNHPPYVQDWGRWSSPLVSRSPYPGDLNVVIYRDPIERYVSSFRHRAACCTEYVKECTDQEEKAFFVSILLELNNEGEKSCLAFDEFVQQLETAAARGVESILNLHWIPQDITCPHTPDTIFVTIDELAPELTRLSSKGYIHGNFLANLDIGHLKKHTVAQKYMTIDYLAQKYPEAMSKLCALASREYARFGKKSNEVCSI</sequence>
<dbReference type="Proteomes" id="UP001165122">
    <property type="component" value="Unassembled WGS sequence"/>
</dbReference>
<dbReference type="EMBL" id="BRXW01000135">
    <property type="protein sequence ID" value="GMI09252.1"/>
    <property type="molecule type" value="Genomic_DNA"/>
</dbReference>
<dbReference type="OrthoDB" id="10693381at2759"/>
<dbReference type="SUPFAM" id="SSF52540">
    <property type="entry name" value="P-loop containing nucleoside triphosphate hydrolases"/>
    <property type="match status" value="1"/>
</dbReference>
<keyword evidence="1" id="KW-0732">Signal</keyword>
<dbReference type="InterPro" id="IPR005331">
    <property type="entry name" value="Sulfotransferase"/>
</dbReference>
<gene>
    <name evidence="2" type="ORF">TrLO_g2035</name>
</gene>
<protein>
    <recommendedName>
        <fullName evidence="4">Sulfotransferase</fullName>
    </recommendedName>
</protein>
<organism evidence="2 3">
    <name type="scientific">Triparma laevis f. longispina</name>
    <dbReference type="NCBI Taxonomy" id="1714387"/>
    <lineage>
        <taxon>Eukaryota</taxon>
        <taxon>Sar</taxon>
        <taxon>Stramenopiles</taxon>
        <taxon>Ochrophyta</taxon>
        <taxon>Bolidophyceae</taxon>
        <taxon>Parmales</taxon>
        <taxon>Triparmaceae</taxon>
        <taxon>Triparma</taxon>
    </lineage>
</organism>
<evidence type="ECO:0008006" key="4">
    <source>
        <dbReference type="Google" id="ProtNLM"/>
    </source>
</evidence>
<name>A0A9W7FBS9_9STRA</name>
<evidence type="ECO:0000256" key="1">
    <source>
        <dbReference type="SAM" id="SignalP"/>
    </source>
</evidence>
<reference evidence="3" key="1">
    <citation type="journal article" date="2023" name="Commun. Biol.">
        <title>Genome analysis of Parmales, the sister group of diatoms, reveals the evolutionary specialization of diatoms from phago-mixotrophs to photoautotrophs.</title>
        <authorList>
            <person name="Ban H."/>
            <person name="Sato S."/>
            <person name="Yoshikawa S."/>
            <person name="Yamada K."/>
            <person name="Nakamura Y."/>
            <person name="Ichinomiya M."/>
            <person name="Sato N."/>
            <person name="Blanc-Mathieu R."/>
            <person name="Endo H."/>
            <person name="Kuwata A."/>
            <person name="Ogata H."/>
        </authorList>
    </citation>
    <scope>NUCLEOTIDE SEQUENCE [LARGE SCALE GENOMIC DNA]</scope>
    <source>
        <strain evidence="3">NIES 3700</strain>
    </source>
</reference>
<dbReference type="AlphaFoldDB" id="A0A9W7FBS9"/>
<dbReference type="InterPro" id="IPR027417">
    <property type="entry name" value="P-loop_NTPase"/>
</dbReference>
<proteinExistence type="predicted"/>
<feature type="signal peptide" evidence="1">
    <location>
        <begin position="1"/>
        <end position="29"/>
    </location>
</feature>
<feature type="chain" id="PRO_5040951795" description="Sulfotransferase" evidence="1">
    <location>
        <begin position="30"/>
        <end position="360"/>
    </location>
</feature>
<evidence type="ECO:0000313" key="3">
    <source>
        <dbReference type="Proteomes" id="UP001165122"/>
    </source>
</evidence>
<comment type="caution">
    <text evidence="2">The sequence shown here is derived from an EMBL/GenBank/DDBJ whole genome shotgun (WGS) entry which is preliminary data.</text>
</comment>
<dbReference type="GO" id="GO:0016020">
    <property type="term" value="C:membrane"/>
    <property type="evidence" value="ECO:0007669"/>
    <property type="project" value="InterPro"/>
</dbReference>